<gene>
    <name evidence="6" type="ORF">TSUD_163450</name>
</gene>
<dbReference type="GO" id="GO:0003677">
    <property type="term" value="F:DNA binding"/>
    <property type="evidence" value="ECO:0007669"/>
    <property type="project" value="UniProtKB-KW"/>
</dbReference>
<reference evidence="7" key="1">
    <citation type="journal article" date="2017" name="Front. Plant Sci.">
        <title>Climate Clever Clovers: New Paradigm to Reduce the Environmental Footprint of Ruminants by Breeding Low Methanogenic Forages Utilizing Haplotype Variation.</title>
        <authorList>
            <person name="Kaur P."/>
            <person name="Appels R."/>
            <person name="Bayer P.E."/>
            <person name="Keeble-Gagnere G."/>
            <person name="Wang J."/>
            <person name="Hirakawa H."/>
            <person name="Shirasawa K."/>
            <person name="Vercoe P."/>
            <person name="Stefanova K."/>
            <person name="Durmic Z."/>
            <person name="Nichols P."/>
            <person name="Revell C."/>
            <person name="Isobe S.N."/>
            <person name="Edwards D."/>
            <person name="Erskine W."/>
        </authorList>
    </citation>
    <scope>NUCLEOTIDE SEQUENCE [LARGE SCALE GENOMIC DNA]</scope>
    <source>
        <strain evidence="7">cv. Daliak</strain>
    </source>
</reference>
<keyword evidence="5" id="KW-0539">Nucleus</keyword>
<evidence type="ECO:0000256" key="2">
    <source>
        <dbReference type="ARBA" id="ARBA00023015"/>
    </source>
</evidence>
<keyword evidence="2" id="KW-0805">Transcription regulation</keyword>
<proteinExistence type="predicted"/>
<organism evidence="6 7">
    <name type="scientific">Trifolium subterraneum</name>
    <name type="common">Subterranean clover</name>
    <dbReference type="NCBI Taxonomy" id="3900"/>
    <lineage>
        <taxon>Eukaryota</taxon>
        <taxon>Viridiplantae</taxon>
        <taxon>Streptophyta</taxon>
        <taxon>Embryophyta</taxon>
        <taxon>Tracheophyta</taxon>
        <taxon>Spermatophyta</taxon>
        <taxon>Magnoliopsida</taxon>
        <taxon>eudicotyledons</taxon>
        <taxon>Gunneridae</taxon>
        <taxon>Pentapetalae</taxon>
        <taxon>rosids</taxon>
        <taxon>fabids</taxon>
        <taxon>Fabales</taxon>
        <taxon>Fabaceae</taxon>
        <taxon>Papilionoideae</taxon>
        <taxon>50 kb inversion clade</taxon>
        <taxon>NPAAA clade</taxon>
        <taxon>Hologalegina</taxon>
        <taxon>IRL clade</taxon>
        <taxon>Trifolieae</taxon>
        <taxon>Trifolium</taxon>
    </lineage>
</organism>
<evidence type="ECO:0000256" key="3">
    <source>
        <dbReference type="ARBA" id="ARBA00023125"/>
    </source>
</evidence>
<keyword evidence="7" id="KW-1185">Reference proteome</keyword>
<evidence type="ECO:0000256" key="4">
    <source>
        <dbReference type="ARBA" id="ARBA00023163"/>
    </source>
</evidence>
<dbReference type="InterPro" id="IPR015300">
    <property type="entry name" value="DNA-bd_pseudobarrel_sf"/>
</dbReference>
<evidence type="ECO:0000313" key="6">
    <source>
        <dbReference type="EMBL" id="GAU37908.1"/>
    </source>
</evidence>
<evidence type="ECO:0008006" key="8">
    <source>
        <dbReference type="Google" id="ProtNLM"/>
    </source>
</evidence>
<dbReference type="Gene3D" id="2.40.330.10">
    <property type="entry name" value="DNA-binding pseudobarrel domain"/>
    <property type="match status" value="1"/>
</dbReference>
<dbReference type="GO" id="GO:0005634">
    <property type="term" value="C:nucleus"/>
    <property type="evidence" value="ECO:0007669"/>
    <property type="project" value="UniProtKB-SubCell"/>
</dbReference>
<protein>
    <recommendedName>
        <fullName evidence="8">TF-B3 domain-containing protein</fullName>
    </recommendedName>
</protein>
<dbReference type="EMBL" id="DF973695">
    <property type="protein sequence ID" value="GAU37908.1"/>
    <property type="molecule type" value="Genomic_DNA"/>
</dbReference>
<evidence type="ECO:0000313" key="7">
    <source>
        <dbReference type="Proteomes" id="UP000242715"/>
    </source>
</evidence>
<evidence type="ECO:0000256" key="1">
    <source>
        <dbReference type="ARBA" id="ARBA00004123"/>
    </source>
</evidence>
<keyword evidence="3" id="KW-0238">DNA-binding</keyword>
<sequence>MEAACQVDEYQGSCLDEFLSKLQTFHLEFDAYCPLARLPRCFVREFGHLVASCVILRDPNLNEFEVRVLKKHDGLYFEDGWFQLRRFYNIWFGGWVSLTYINPKLMSIAVLTRWGSEVKYPLSVPPLKRLLVNGSDAFEVGSSASDTSFNPRLYPKCFARSYFKELTAYNFDVDTNGEFCCKVYGRWVDFCNDHRIKEGQKVRFAVTQPTSNYVLYVCVYPQIGLQTTLSYPLSDGTHVPLYVSQQYFVADY</sequence>
<keyword evidence="4" id="KW-0804">Transcription</keyword>
<evidence type="ECO:0000256" key="5">
    <source>
        <dbReference type="ARBA" id="ARBA00023242"/>
    </source>
</evidence>
<dbReference type="AlphaFoldDB" id="A0A2Z6MZ85"/>
<dbReference type="SUPFAM" id="SSF101936">
    <property type="entry name" value="DNA-binding pseudobarrel domain"/>
    <property type="match status" value="2"/>
</dbReference>
<comment type="subcellular location">
    <subcellularLocation>
        <location evidence="1">Nucleus</location>
    </subcellularLocation>
</comment>
<accession>A0A2Z6MZ85</accession>
<dbReference type="Proteomes" id="UP000242715">
    <property type="component" value="Unassembled WGS sequence"/>
</dbReference>
<name>A0A2Z6MZ85_TRISU</name>